<name>A0A1J9PP05_9EURO</name>
<dbReference type="VEuPathDB" id="FungiDB:AJ78_01773"/>
<gene>
    <name evidence="2" type="ORF">AJ78_01773</name>
</gene>
<organism evidence="2 3">
    <name type="scientific">Emergomyces pasteurianus Ep9510</name>
    <dbReference type="NCBI Taxonomy" id="1447872"/>
    <lineage>
        <taxon>Eukaryota</taxon>
        <taxon>Fungi</taxon>
        <taxon>Dikarya</taxon>
        <taxon>Ascomycota</taxon>
        <taxon>Pezizomycotina</taxon>
        <taxon>Eurotiomycetes</taxon>
        <taxon>Eurotiomycetidae</taxon>
        <taxon>Onygenales</taxon>
        <taxon>Ajellomycetaceae</taxon>
        <taxon>Emergomyces</taxon>
    </lineage>
</organism>
<dbReference type="Proteomes" id="UP000182235">
    <property type="component" value="Unassembled WGS sequence"/>
</dbReference>
<reference evidence="2 3" key="1">
    <citation type="submission" date="2015-07" db="EMBL/GenBank/DDBJ databases">
        <title>Emmonsia species relationships and genome sequence.</title>
        <authorList>
            <consortium name="The Broad Institute Genomics Platform"/>
            <person name="Cuomo C.A."/>
            <person name="Munoz J.F."/>
            <person name="Imamovic A."/>
            <person name="Priest M.E."/>
            <person name="Young S."/>
            <person name="Clay O.K."/>
            <person name="McEwen J.G."/>
        </authorList>
    </citation>
    <scope>NUCLEOTIDE SEQUENCE [LARGE SCALE GENOMIC DNA]</scope>
    <source>
        <strain evidence="2 3">UAMH 9510</strain>
    </source>
</reference>
<evidence type="ECO:0000313" key="3">
    <source>
        <dbReference type="Proteomes" id="UP000182235"/>
    </source>
</evidence>
<keyword evidence="3" id="KW-1185">Reference proteome</keyword>
<dbReference type="AlphaFoldDB" id="A0A1J9PP05"/>
<feature type="region of interest" description="Disordered" evidence="1">
    <location>
        <begin position="36"/>
        <end position="58"/>
    </location>
</feature>
<accession>A0A1J9PP05</accession>
<evidence type="ECO:0000256" key="1">
    <source>
        <dbReference type="SAM" id="MobiDB-lite"/>
    </source>
</evidence>
<evidence type="ECO:0000313" key="2">
    <source>
        <dbReference type="EMBL" id="OJD18161.1"/>
    </source>
</evidence>
<dbReference type="EMBL" id="LGRN01000043">
    <property type="protein sequence ID" value="OJD18161.1"/>
    <property type="molecule type" value="Genomic_DNA"/>
</dbReference>
<proteinExistence type="predicted"/>
<comment type="caution">
    <text evidence="2">The sequence shown here is derived from an EMBL/GenBank/DDBJ whole genome shotgun (WGS) entry which is preliminary data.</text>
</comment>
<sequence>MLTLGIQLLMGPRRNNAQSTTTTQNTLLWPHEQRNEKLNDPQDSPSLQVDDYASQPPGDFIIAMGPPEHSVAQWTKESTVDANPPSVEFKPGFWERIKSRHESFRARIKSLGKSVRARIQSVHESFRARTKRLSESFTTRIKSLGESVRARIP</sequence>
<protein>
    <submittedName>
        <fullName evidence="2">Uncharacterized protein</fullName>
    </submittedName>
</protein>